<dbReference type="AlphaFoldDB" id="A0A495MN58"/>
<name>A0A495MN58_9FLAO</name>
<evidence type="ECO:0000313" key="11">
    <source>
        <dbReference type="Proteomes" id="UP000277579"/>
    </source>
</evidence>
<dbReference type="Proteomes" id="UP000277579">
    <property type="component" value="Unassembled WGS sequence"/>
</dbReference>
<evidence type="ECO:0000256" key="4">
    <source>
        <dbReference type="ARBA" id="ARBA00022692"/>
    </source>
</evidence>
<accession>A0A495MN58</accession>
<dbReference type="Pfam" id="PF02472">
    <property type="entry name" value="ExbD"/>
    <property type="match status" value="1"/>
</dbReference>
<organism evidence="10 11">
    <name type="scientific">Flavobacterium endophyticum</name>
    <dbReference type="NCBI Taxonomy" id="1540163"/>
    <lineage>
        <taxon>Bacteria</taxon>
        <taxon>Pseudomonadati</taxon>
        <taxon>Bacteroidota</taxon>
        <taxon>Flavobacteriia</taxon>
        <taxon>Flavobacteriales</taxon>
        <taxon>Flavobacteriaceae</taxon>
        <taxon>Flavobacterium</taxon>
    </lineage>
</organism>
<keyword evidence="6 9" id="KW-0472">Membrane</keyword>
<sequence length="190" mass="20468">MAELNTGDGGGKKGGGKVRSKKSNPSVDLTAMVDLAFLLITFFILTTTLSKPQSMNLAMPDEPKIDDPVPPETPAWRTLTLVLGSGDKLVWYSGRTDGPPLDGPVVSGYGKTGVRDLILNKKAGVDAKNKADGADLEKSGITIIIKPSKKSNYKNLVDILDEMAITKVKKYAIVDITDADIKFLEDNKIY</sequence>
<evidence type="ECO:0000256" key="9">
    <source>
        <dbReference type="SAM" id="Phobius"/>
    </source>
</evidence>
<dbReference type="OrthoDB" id="952702at2"/>
<evidence type="ECO:0000256" key="7">
    <source>
        <dbReference type="RuleBase" id="RU003879"/>
    </source>
</evidence>
<evidence type="ECO:0000256" key="1">
    <source>
        <dbReference type="ARBA" id="ARBA00004162"/>
    </source>
</evidence>
<protein>
    <submittedName>
        <fullName evidence="10">Biopolymer transport protein ExbD/TolR</fullName>
    </submittedName>
</protein>
<dbReference type="GO" id="GO:0005886">
    <property type="term" value="C:plasma membrane"/>
    <property type="evidence" value="ECO:0007669"/>
    <property type="project" value="UniProtKB-SubCell"/>
</dbReference>
<dbReference type="RefSeq" id="WP_121376156.1">
    <property type="nucleotide sequence ID" value="NZ_RBLC01000001.1"/>
</dbReference>
<evidence type="ECO:0000256" key="8">
    <source>
        <dbReference type="SAM" id="MobiDB-lite"/>
    </source>
</evidence>
<dbReference type="PANTHER" id="PTHR30558">
    <property type="entry name" value="EXBD MEMBRANE COMPONENT OF PMF-DRIVEN MACROMOLECULE IMPORT SYSTEM"/>
    <property type="match status" value="1"/>
</dbReference>
<feature type="region of interest" description="Disordered" evidence="8">
    <location>
        <begin position="1"/>
        <end position="24"/>
    </location>
</feature>
<keyword evidence="7" id="KW-0653">Protein transport</keyword>
<evidence type="ECO:0000256" key="2">
    <source>
        <dbReference type="ARBA" id="ARBA00005811"/>
    </source>
</evidence>
<reference evidence="10 11" key="1">
    <citation type="submission" date="2018-10" db="EMBL/GenBank/DDBJ databases">
        <title>Genomic Encyclopedia of Archaeal and Bacterial Type Strains, Phase II (KMG-II): from individual species to whole genera.</title>
        <authorList>
            <person name="Goeker M."/>
        </authorList>
    </citation>
    <scope>NUCLEOTIDE SEQUENCE [LARGE SCALE GENOMIC DNA]</scope>
    <source>
        <strain evidence="10 11">DSM 29537</strain>
    </source>
</reference>
<keyword evidence="3" id="KW-1003">Cell membrane</keyword>
<keyword evidence="11" id="KW-1185">Reference proteome</keyword>
<dbReference type="GO" id="GO:0022857">
    <property type="term" value="F:transmembrane transporter activity"/>
    <property type="evidence" value="ECO:0007669"/>
    <property type="project" value="InterPro"/>
</dbReference>
<comment type="subcellular location">
    <subcellularLocation>
        <location evidence="1">Cell membrane</location>
        <topology evidence="1">Single-pass membrane protein</topology>
    </subcellularLocation>
    <subcellularLocation>
        <location evidence="7">Cell membrane</location>
        <topology evidence="7">Single-pass type II membrane protein</topology>
    </subcellularLocation>
</comment>
<dbReference type="PANTHER" id="PTHR30558:SF3">
    <property type="entry name" value="BIOPOLYMER TRANSPORT PROTEIN EXBD-RELATED"/>
    <property type="match status" value="1"/>
</dbReference>
<comment type="similarity">
    <text evidence="2 7">Belongs to the ExbD/TolR family.</text>
</comment>
<evidence type="ECO:0000256" key="3">
    <source>
        <dbReference type="ARBA" id="ARBA00022475"/>
    </source>
</evidence>
<evidence type="ECO:0000313" key="10">
    <source>
        <dbReference type="EMBL" id="RKS26868.1"/>
    </source>
</evidence>
<comment type="caution">
    <text evidence="10">The sequence shown here is derived from an EMBL/GenBank/DDBJ whole genome shotgun (WGS) entry which is preliminary data.</text>
</comment>
<evidence type="ECO:0000256" key="6">
    <source>
        <dbReference type="ARBA" id="ARBA00023136"/>
    </source>
</evidence>
<evidence type="ECO:0000256" key="5">
    <source>
        <dbReference type="ARBA" id="ARBA00022989"/>
    </source>
</evidence>
<dbReference type="InterPro" id="IPR003400">
    <property type="entry name" value="ExbD"/>
</dbReference>
<gene>
    <name evidence="10" type="ORF">CLV94_1938</name>
</gene>
<dbReference type="GO" id="GO:0015031">
    <property type="term" value="P:protein transport"/>
    <property type="evidence" value="ECO:0007669"/>
    <property type="project" value="UniProtKB-KW"/>
</dbReference>
<proteinExistence type="inferred from homology"/>
<keyword evidence="7" id="KW-0813">Transport</keyword>
<dbReference type="EMBL" id="RBLC01000001">
    <property type="protein sequence ID" value="RKS26868.1"/>
    <property type="molecule type" value="Genomic_DNA"/>
</dbReference>
<keyword evidence="4 7" id="KW-0812">Transmembrane</keyword>
<feature type="transmembrane region" description="Helical" evidence="9">
    <location>
        <begin position="29"/>
        <end position="49"/>
    </location>
</feature>
<keyword evidence="5 9" id="KW-1133">Transmembrane helix</keyword>